<evidence type="ECO:0000256" key="5">
    <source>
        <dbReference type="ARBA" id="ARBA00022676"/>
    </source>
</evidence>
<evidence type="ECO:0000256" key="1">
    <source>
        <dbReference type="ARBA" id="ARBA00004515"/>
    </source>
</evidence>
<dbReference type="SUPFAM" id="SSF53756">
    <property type="entry name" value="UDP-Glycosyltransferase/glycogen phosphorylase"/>
    <property type="match status" value="1"/>
</dbReference>
<keyword evidence="4" id="KW-0997">Cell inner membrane</keyword>
<protein>
    <recommendedName>
        <fullName evidence="11">Lipopolysaccharide heptosyltransferase 1</fullName>
        <ecNumber evidence="10">2.4.99.23</ecNumber>
    </recommendedName>
    <alternativeName>
        <fullName evidence="12">ADP-heptose:lipopolysaccharide heptosyltransferase I</fullName>
    </alternativeName>
</protein>
<comment type="similarity">
    <text evidence="9">Belongs to the glycosyltransferase 9 family.</text>
</comment>
<accession>A0A9X2I0T7</accession>
<dbReference type="InterPro" id="IPR051199">
    <property type="entry name" value="LPS_LOS_Heptosyltrfase"/>
</dbReference>
<dbReference type="InterPro" id="IPR011908">
    <property type="entry name" value="LipoPS_heptosylTferase-I"/>
</dbReference>
<evidence type="ECO:0000256" key="10">
    <source>
        <dbReference type="ARBA" id="ARBA00044041"/>
    </source>
</evidence>
<keyword evidence="3" id="KW-1003">Cell membrane</keyword>
<keyword evidence="6" id="KW-0808">Transferase</keyword>
<comment type="pathway">
    <text evidence="2">Bacterial outer membrane biogenesis; LPS core biosynthesis.</text>
</comment>
<name>A0A9X2I0T7_9GAMM</name>
<proteinExistence type="inferred from homology"/>
<keyword evidence="8" id="KW-0472">Membrane</keyword>
<reference evidence="14" key="2">
    <citation type="submission" date="2023-01" db="EMBL/GenBank/DDBJ databases">
        <title>Gilvimarinus xylanilyticus HB14 isolated from Caulerpa lentillifera aquaculture base in Hainan, China.</title>
        <authorList>
            <person name="Zhang Y.-J."/>
        </authorList>
    </citation>
    <scope>NUCLEOTIDE SEQUENCE</scope>
    <source>
        <strain evidence="14">HB14</strain>
    </source>
</reference>
<evidence type="ECO:0000313" key="15">
    <source>
        <dbReference type="Proteomes" id="UP001139319"/>
    </source>
</evidence>
<gene>
    <name evidence="14" type="primary">waaC</name>
    <name evidence="14" type="ORF">M6D89_02250</name>
</gene>
<evidence type="ECO:0000256" key="3">
    <source>
        <dbReference type="ARBA" id="ARBA00022475"/>
    </source>
</evidence>
<dbReference type="GO" id="GO:0009244">
    <property type="term" value="P:lipopolysaccharide core region biosynthetic process"/>
    <property type="evidence" value="ECO:0007669"/>
    <property type="project" value="InterPro"/>
</dbReference>
<dbReference type="EMBL" id="JAMFTH010000001">
    <property type="protein sequence ID" value="MCP8898116.1"/>
    <property type="molecule type" value="Genomic_DNA"/>
</dbReference>
<comment type="caution">
    <text evidence="14">The sequence shown here is derived from an EMBL/GenBank/DDBJ whole genome shotgun (WGS) entry which is preliminary data.</text>
</comment>
<comment type="catalytic activity">
    <reaction evidence="13">
        <text>an alpha-Kdo-(2-&gt;4)-alpha-Kdo-(2-&gt;6)-lipid A + ADP-L-glycero-beta-D-manno-heptose = an L-alpha-D-Hep-(1-&gt;5)-[alpha-Kdo-(2-&gt;4)]-alpha-Kdo-(2-&gt;6)-lipid A + ADP + H(+)</text>
        <dbReference type="Rhea" id="RHEA:74067"/>
        <dbReference type="ChEBI" id="CHEBI:15378"/>
        <dbReference type="ChEBI" id="CHEBI:61506"/>
        <dbReference type="ChEBI" id="CHEBI:176431"/>
        <dbReference type="ChEBI" id="CHEBI:193068"/>
        <dbReference type="ChEBI" id="CHEBI:456216"/>
        <dbReference type="EC" id="2.4.99.23"/>
    </reaction>
</comment>
<keyword evidence="15" id="KW-1185">Reference proteome</keyword>
<evidence type="ECO:0000256" key="6">
    <source>
        <dbReference type="ARBA" id="ARBA00022679"/>
    </source>
</evidence>
<dbReference type="CDD" id="cd03789">
    <property type="entry name" value="GT9_LPS_heptosyltransferase"/>
    <property type="match status" value="1"/>
</dbReference>
<dbReference type="PANTHER" id="PTHR30160">
    <property type="entry name" value="TETRAACYLDISACCHARIDE 4'-KINASE-RELATED"/>
    <property type="match status" value="1"/>
</dbReference>
<sequence>MRVLIVKLSSMGDLVQTLPAVTDAARAIPGIRFDWAVDEAFAEVPTWHPSVERTIVSAHRRWKRSLKTAWRSGELTAYWHTLREQKYDLVLDAQTSFKSATVARMARGLRAGPDADSVREKGAHLFYQRRFKVAQHILAVDRWRDLFAVGLEYERPQTAPEFGLAEREWPVQTITDNPYIVAVTNASWPTKCLPEQSWQALIDLAAEKGLDVLLPWGSPAERETAEQIAAGRRNAKVLERMTLTQLAGLLHASQGAVCNDTGLAHISAALGKPTVTAYGPTDPKLIGATGPHSTHIVAPGYICDECGKRLCRHEDATAANGQPGQRPRTLDVITGEQLWHALNQLQN</sequence>
<reference evidence="14" key="1">
    <citation type="submission" date="2022-05" db="EMBL/GenBank/DDBJ databases">
        <authorList>
            <person name="Sun H.-N."/>
        </authorList>
    </citation>
    <scope>NUCLEOTIDE SEQUENCE</scope>
    <source>
        <strain evidence="14">HB14</strain>
    </source>
</reference>
<evidence type="ECO:0000256" key="9">
    <source>
        <dbReference type="ARBA" id="ARBA00043995"/>
    </source>
</evidence>
<organism evidence="14 15">
    <name type="scientific">Gilvimarinus xylanilyticus</name>
    <dbReference type="NCBI Taxonomy" id="2944139"/>
    <lineage>
        <taxon>Bacteria</taxon>
        <taxon>Pseudomonadati</taxon>
        <taxon>Pseudomonadota</taxon>
        <taxon>Gammaproteobacteria</taxon>
        <taxon>Cellvibrionales</taxon>
        <taxon>Cellvibrionaceae</taxon>
        <taxon>Gilvimarinus</taxon>
    </lineage>
</organism>
<dbReference type="GO" id="GO:0005829">
    <property type="term" value="C:cytosol"/>
    <property type="evidence" value="ECO:0007669"/>
    <property type="project" value="TreeGrafter"/>
</dbReference>
<dbReference type="PANTHER" id="PTHR30160:SF19">
    <property type="entry name" value="LIPOPOLYSACCHARIDE HEPTOSYLTRANSFERASE 1"/>
    <property type="match status" value="1"/>
</dbReference>
<dbReference type="Gene3D" id="3.40.50.2000">
    <property type="entry name" value="Glycogen Phosphorylase B"/>
    <property type="match status" value="2"/>
</dbReference>
<keyword evidence="5" id="KW-0328">Glycosyltransferase</keyword>
<dbReference type="InterPro" id="IPR002201">
    <property type="entry name" value="Glyco_trans_9"/>
</dbReference>
<keyword evidence="7" id="KW-0448">Lipopolysaccharide biosynthesis</keyword>
<evidence type="ECO:0000256" key="2">
    <source>
        <dbReference type="ARBA" id="ARBA00004713"/>
    </source>
</evidence>
<evidence type="ECO:0000256" key="7">
    <source>
        <dbReference type="ARBA" id="ARBA00022985"/>
    </source>
</evidence>
<dbReference type="EC" id="2.4.99.23" evidence="10"/>
<dbReference type="GO" id="GO:0008713">
    <property type="term" value="F:ADP-heptose-lipopolysaccharide heptosyltransferase activity"/>
    <property type="evidence" value="ECO:0007669"/>
    <property type="project" value="TreeGrafter"/>
</dbReference>
<dbReference type="AlphaFoldDB" id="A0A9X2I0T7"/>
<comment type="subcellular location">
    <subcellularLocation>
        <location evidence="1">Cell inner membrane</location>
        <topology evidence="1">Peripheral membrane protein</topology>
        <orientation evidence="1">Cytoplasmic side</orientation>
    </subcellularLocation>
</comment>
<dbReference type="Proteomes" id="UP001139319">
    <property type="component" value="Unassembled WGS sequence"/>
</dbReference>
<dbReference type="GO" id="GO:0005886">
    <property type="term" value="C:plasma membrane"/>
    <property type="evidence" value="ECO:0007669"/>
    <property type="project" value="UniProtKB-SubCell"/>
</dbReference>
<dbReference type="Pfam" id="PF01075">
    <property type="entry name" value="Glyco_transf_9"/>
    <property type="match status" value="1"/>
</dbReference>
<evidence type="ECO:0000256" key="13">
    <source>
        <dbReference type="ARBA" id="ARBA00049201"/>
    </source>
</evidence>
<dbReference type="RefSeq" id="WP_253966406.1">
    <property type="nucleotide sequence ID" value="NZ_JAMFTH010000001.1"/>
</dbReference>
<evidence type="ECO:0000256" key="4">
    <source>
        <dbReference type="ARBA" id="ARBA00022519"/>
    </source>
</evidence>
<evidence type="ECO:0000256" key="8">
    <source>
        <dbReference type="ARBA" id="ARBA00023136"/>
    </source>
</evidence>
<evidence type="ECO:0000256" key="12">
    <source>
        <dbReference type="ARBA" id="ARBA00044330"/>
    </source>
</evidence>
<evidence type="ECO:0000313" key="14">
    <source>
        <dbReference type="EMBL" id="MCP8898116.1"/>
    </source>
</evidence>
<dbReference type="NCBIfam" id="TIGR02193">
    <property type="entry name" value="heptsyl_trn_I"/>
    <property type="match status" value="1"/>
</dbReference>
<evidence type="ECO:0000256" key="11">
    <source>
        <dbReference type="ARBA" id="ARBA00044190"/>
    </source>
</evidence>